<accession>A0A517ZV94</accession>
<dbReference type="SUPFAM" id="SSF48239">
    <property type="entry name" value="Terpenoid cyclases/Protein prenyltransferases"/>
    <property type="match status" value="2"/>
</dbReference>
<reference evidence="6 7" key="1">
    <citation type="submission" date="2019-02" db="EMBL/GenBank/DDBJ databases">
        <title>Deep-cultivation of Planctomycetes and their phenomic and genomic characterization uncovers novel biology.</title>
        <authorList>
            <person name="Wiegand S."/>
            <person name="Jogler M."/>
            <person name="Boedeker C."/>
            <person name="Pinto D."/>
            <person name="Vollmers J."/>
            <person name="Rivas-Marin E."/>
            <person name="Kohn T."/>
            <person name="Peeters S.H."/>
            <person name="Heuer A."/>
            <person name="Rast P."/>
            <person name="Oberbeckmann S."/>
            <person name="Bunk B."/>
            <person name="Jeske O."/>
            <person name="Meyerdierks A."/>
            <person name="Storesund J.E."/>
            <person name="Kallscheuer N."/>
            <person name="Luecker S."/>
            <person name="Lage O.M."/>
            <person name="Pohl T."/>
            <person name="Merkel B.J."/>
            <person name="Hornburger P."/>
            <person name="Mueller R.-W."/>
            <person name="Bruemmer F."/>
            <person name="Labrenz M."/>
            <person name="Spormann A.M."/>
            <person name="Op den Camp H."/>
            <person name="Overmann J."/>
            <person name="Amann R."/>
            <person name="Jetten M.S.M."/>
            <person name="Mascher T."/>
            <person name="Medema M.H."/>
            <person name="Devos D.P."/>
            <person name="Kaster A.-K."/>
            <person name="Ovreas L."/>
            <person name="Rohde M."/>
            <person name="Galperin M.Y."/>
            <person name="Jogler C."/>
        </authorList>
    </citation>
    <scope>NUCLEOTIDE SEQUENCE [LARGE SCALE GENOMIC DNA]</scope>
    <source>
        <strain evidence="6 7">Mal52</strain>
    </source>
</reference>
<evidence type="ECO:0000259" key="4">
    <source>
        <dbReference type="Pfam" id="PF13243"/>
    </source>
</evidence>
<gene>
    <name evidence="6" type="primary">sqhC</name>
    <name evidence="6" type="ORF">Mal52_49180</name>
</gene>
<comment type="pathway">
    <text evidence="1">Secondary metabolite biosynthesis; hopanoid biosynthesis.</text>
</comment>
<dbReference type="KEGG" id="sdyn:Mal52_49180"/>
<dbReference type="InterPro" id="IPR032697">
    <property type="entry name" value="SQ_cyclase_N"/>
</dbReference>
<evidence type="ECO:0000256" key="3">
    <source>
        <dbReference type="ARBA" id="ARBA00022737"/>
    </source>
</evidence>
<evidence type="ECO:0000259" key="5">
    <source>
        <dbReference type="Pfam" id="PF13249"/>
    </source>
</evidence>
<dbReference type="Pfam" id="PF13249">
    <property type="entry name" value="SQHop_cyclase_N"/>
    <property type="match status" value="1"/>
</dbReference>
<dbReference type="InterPro" id="IPR008930">
    <property type="entry name" value="Terpenoid_cyclase/PrenylTrfase"/>
</dbReference>
<dbReference type="EMBL" id="CP036276">
    <property type="protein sequence ID" value="QDU46398.1"/>
    <property type="molecule type" value="Genomic_DNA"/>
</dbReference>
<dbReference type="Gene3D" id="1.50.10.20">
    <property type="match status" value="2"/>
</dbReference>
<dbReference type="GO" id="GO:0016104">
    <property type="term" value="P:triterpenoid biosynthetic process"/>
    <property type="evidence" value="ECO:0007669"/>
    <property type="project" value="InterPro"/>
</dbReference>
<comment type="similarity">
    <text evidence="2">Belongs to the terpene cyclase/mutase family.</text>
</comment>
<dbReference type="RefSeq" id="WP_231962425.1">
    <property type="nucleotide sequence ID" value="NZ_CP036276.1"/>
</dbReference>
<dbReference type="PANTHER" id="PTHR11764">
    <property type="entry name" value="TERPENE CYCLASE/MUTASE FAMILY MEMBER"/>
    <property type="match status" value="1"/>
</dbReference>
<dbReference type="AlphaFoldDB" id="A0A517ZV94"/>
<dbReference type="InterPro" id="IPR018333">
    <property type="entry name" value="Squalene_cyclase"/>
</dbReference>
<keyword evidence="3" id="KW-0677">Repeat</keyword>
<evidence type="ECO:0000313" key="6">
    <source>
        <dbReference type="EMBL" id="QDU46398.1"/>
    </source>
</evidence>
<dbReference type="PANTHER" id="PTHR11764:SF20">
    <property type="entry name" value="LANOSTEROL SYNTHASE"/>
    <property type="match status" value="1"/>
</dbReference>
<sequence>MFAQSPLTLERIEGCYQTAAERLLSERNAAGHWEGELSTSALSTATAVMALHMVQQHSTPATQDDQNLIDGGLQWLVDHQNDDGGWGDTVKSLSNISTTMLAHAVFHATGTVDTFSTTVTAARDYIDTAGGVPAVIARYGKDKTFSVPILTHCALAGLVDWSEVSALPFELACIPPQFYKTIRLPVVSYALPALIAIGQVRFQHRKPWFLPLRWLRQAAIGRSLRLLKKIQPTSGGFLEAAPLTSFVTMSLAGCGLTDHPVVRQGVKFLRDSVRPDGSWPIDTNLATWTTTLSVNALQDDLSVEDQSAIRDWLLQQQYREVHPYTNADPGGWAWTDLSGGVPDADDTPGAILALLKLRTEETIPADEAEALAAAVNWLLDLQNRDGGWPTFCRGWGALPFDRSAADLTAHAIRALLAWKSRQPEAEPALLSRSAQAIQRGFAYLSKVQRADGSWLPLWFGNQFSPDDENPVYGTARVLAAYAEAGRYDSPQAQQGLKWIKSVQNSDGGWGGNAGISSSVEETALAVEAILAETEISPAAGRGVGWLVSCVDGNEFARTTPIGFYFAKLWYFERLYPIIFTVAALGCARAKYSQTTRDETFPTKTPLHSSHSD</sequence>
<dbReference type="Proteomes" id="UP000319383">
    <property type="component" value="Chromosome"/>
</dbReference>
<evidence type="ECO:0000256" key="2">
    <source>
        <dbReference type="ARBA" id="ARBA00009755"/>
    </source>
</evidence>
<evidence type="ECO:0000313" key="7">
    <source>
        <dbReference type="Proteomes" id="UP000319383"/>
    </source>
</evidence>
<dbReference type="UniPathway" id="UPA00337"/>
<dbReference type="Pfam" id="PF13243">
    <property type="entry name" value="SQHop_cyclase_C"/>
    <property type="match status" value="1"/>
</dbReference>
<protein>
    <submittedName>
        <fullName evidence="6">Sporulenol synthase</fullName>
        <ecNumber evidence="6">4.2.1.137</ecNumber>
    </submittedName>
</protein>
<evidence type="ECO:0000256" key="1">
    <source>
        <dbReference type="ARBA" id="ARBA00004999"/>
    </source>
</evidence>
<feature type="domain" description="Squalene cyclase C-terminal" evidence="4">
    <location>
        <begin position="287"/>
        <end position="587"/>
    </location>
</feature>
<keyword evidence="7" id="KW-1185">Reference proteome</keyword>
<feature type="domain" description="Squalene cyclase N-terminal" evidence="5">
    <location>
        <begin position="18"/>
        <end position="182"/>
    </location>
</feature>
<proteinExistence type="inferred from homology"/>
<dbReference type="GO" id="GO:0016866">
    <property type="term" value="F:intramolecular transferase activity"/>
    <property type="evidence" value="ECO:0007669"/>
    <property type="project" value="InterPro"/>
</dbReference>
<dbReference type="InterPro" id="IPR032696">
    <property type="entry name" value="SQ_cyclase_C"/>
</dbReference>
<dbReference type="GO" id="GO:0016829">
    <property type="term" value="F:lyase activity"/>
    <property type="evidence" value="ECO:0007669"/>
    <property type="project" value="UniProtKB-KW"/>
</dbReference>
<organism evidence="6 7">
    <name type="scientific">Symmachiella dynata</name>
    <dbReference type="NCBI Taxonomy" id="2527995"/>
    <lineage>
        <taxon>Bacteria</taxon>
        <taxon>Pseudomonadati</taxon>
        <taxon>Planctomycetota</taxon>
        <taxon>Planctomycetia</taxon>
        <taxon>Planctomycetales</taxon>
        <taxon>Planctomycetaceae</taxon>
        <taxon>Symmachiella</taxon>
    </lineage>
</organism>
<dbReference type="GO" id="GO:0005811">
    <property type="term" value="C:lipid droplet"/>
    <property type="evidence" value="ECO:0007669"/>
    <property type="project" value="InterPro"/>
</dbReference>
<keyword evidence="6" id="KW-0456">Lyase</keyword>
<name>A0A517ZV94_9PLAN</name>
<dbReference type="EC" id="4.2.1.137" evidence="6"/>